<name>A0A1L0C3L5_9ASCO</name>
<evidence type="ECO:0000313" key="3">
    <source>
        <dbReference type="Proteomes" id="UP000182259"/>
    </source>
</evidence>
<protein>
    <submittedName>
        <fullName evidence="2">CIC11C00000001919</fullName>
    </submittedName>
</protein>
<sequence length="398" mass="44531">MSVDELLNGIILSLGQTEASVLSAQQKFITESEELLPTMVKDLLAKSSEDLEGMSLLSLKENALLSYVNNLVLVLLAHLERMQEGTDSEKLELLKLKAVQSTVEQRACLEKGVKPLEKKLSYQLEKMVRSFHRMEEDNAKLEAKINEQVENETAEPANSESESDSDSESDSEEDEDALSYKPDSSALAKMTKKPYKKKESEADEKYRPPKISAAAPPRTFSDKAAPKNHTRKLQSMEEYLAESSDLPQAESSIGATILDHGRGGVKTAKDTKREKEIQKYEESNFTRLPSTATKKTFKQKMAERTNNLLVKIGPCSTTRETLKREPPERERLALHGIVSKEDRIRCLKAYLYTIKGRWCISDGAFSCSAALVLSSHVLRFHFSCVTFISCVGLALFLV</sequence>
<dbReference type="AlphaFoldDB" id="A0A1L0C3L5"/>
<dbReference type="Proteomes" id="UP000182259">
    <property type="component" value="Chromosome VI"/>
</dbReference>
<proteinExistence type="predicted"/>
<feature type="compositionally biased region" description="Basic and acidic residues" evidence="1">
    <location>
        <begin position="197"/>
        <end position="207"/>
    </location>
</feature>
<gene>
    <name evidence="2" type="ORF">SAMEA4029009_CIC11G00000001919</name>
</gene>
<dbReference type="PANTHER" id="PTHR13237:SF9">
    <property type="entry name" value="NEUROGUIDIN"/>
    <property type="match status" value="1"/>
</dbReference>
<dbReference type="EMBL" id="LT635769">
    <property type="protein sequence ID" value="SGZ58099.1"/>
    <property type="molecule type" value="Genomic_DNA"/>
</dbReference>
<dbReference type="GO" id="GO:0032040">
    <property type="term" value="C:small-subunit processome"/>
    <property type="evidence" value="ECO:0007669"/>
    <property type="project" value="TreeGrafter"/>
</dbReference>
<feature type="compositionally biased region" description="Acidic residues" evidence="1">
    <location>
        <begin position="161"/>
        <end position="177"/>
    </location>
</feature>
<organism evidence="2 3">
    <name type="scientific">Sungouiella intermedia</name>
    <dbReference type="NCBI Taxonomy" id="45354"/>
    <lineage>
        <taxon>Eukaryota</taxon>
        <taxon>Fungi</taxon>
        <taxon>Dikarya</taxon>
        <taxon>Ascomycota</taxon>
        <taxon>Saccharomycotina</taxon>
        <taxon>Pichiomycetes</taxon>
        <taxon>Metschnikowiaceae</taxon>
        <taxon>Sungouiella</taxon>
    </lineage>
</organism>
<dbReference type="GO" id="GO:0000462">
    <property type="term" value="P:maturation of SSU-rRNA from tricistronic rRNA transcript (SSU-rRNA, 5.8S rRNA, LSU-rRNA)"/>
    <property type="evidence" value="ECO:0007669"/>
    <property type="project" value="TreeGrafter"/>
</dbReference>
<accession>A0A1L0C3L5</accession>
<dbReference type="PANTHER" id="PTHR13237">
    <property type="entry name" value="SOMETHING ABOUT SILENCING PROTEIN 10-RELATED"/>
    <property type="match status" value="1"/>
</dbReference>
<evidence type="ECO:0000313" key="2">
    <source>
        <dbReference type="EMBL" id="SGZ58099.1"/>
    </source>
</evidence>
<reference evidence="2 3" key="1">
    <citation type="submission" date="2016-10" db="EMBL/GenBank/DDBJ databases">
        <authorList>
            <person name="de Groot N.N."/>
        </authorList>
    </citation>
    <scope>NUCLEOTIDE SEQUENCE [LARGE SCALE GENOMIC DNA]</scope>
    <source>
        <strain evidence="2 3">PYCC 4715</strain>
    </source>
</reference>
<evidence type="ECO:0000256" key="1">
    <source>
        <dbReference type="SAM" id="MobiDB-lite"/>
    </source>
</evidence>
<feature type="region of interest" description="Disordered" evidence="1">
    <location>
        <begin position="149"/>
        <end position="231"/>
    </location>
</feature>